<protein>
    <recommendedName>
        <fullName evidence="11">C2H2-type domain-containing protein</fullName>
    </recommendedName>
</protein>
<feature type="region of interest" description="Disordered" evidence="10">
    <location>
        <begin position="154"/>
        <end position="183"/>
    </location>
</feature>
<reference evidence="12 13" key="1">
    <citation type="journal article" date="2023" name="Plants (Basel)">
        <title>Bridging the Gap: Combining Genomics and Transcriptomics Approaches to Understand Stylosanthes scabra, an Orphan Legume from the Brazilian Caatinga.</title>
        <authorList>
            <person name="Ferreira-Neto J.R.C."/>
            <person name="da Silva M.D."/>
            <person name="Binneck E."/>
            <person name="de Melo N.F."/>
            <person name="da Silva R.H."/>
            <person name="de Melo A.L.T.M."/>
            <person name="Pandolfi V."/>
            <person name="Bustamante F.O."/>
            <person name="Brasileiro-Vidal A.C."/>
            <person name="Benko-Iseppon A.M."/>
        </authorList>
    </citation>
    <scope>NUCLEOTIDE SEQUENCE [LARGE SCALE GENOMIC DNA]</scope>
    <source>
        <tissue evidence="12">Leaves</tissue>
    </source>
</reference>
<evidence type="ECO:0000256" key="4">
    <source>
        <dbReference type="ARBA" id="ARBA00022771"/>
    </source>
</evidence>
<dbReference type="EMBL" id="JASCZI010000070">
    <property type="protein sequence ID" value="MED6108197.1"/>
    <property type="molecule type" value="Genomic_DNA"/>
</dbReference>
<evidence type="ECO:0000256" key="8">
    <source>
        <dbReference type="ARBA" id="ARBA00023242"/>
    </source>
</evidence>
<feature type="domain" description="C2H2-type" evidence="11">
    <location>
        <begin position="256"/>
        <end position="283"/>
    </location>
</feature>
<proteinExistence type="predicted"/>
<evidence type="ECO:0000256" key="5">
    <source>
        <dbReference type="ARBA" id="ARBA00022833"/>
    </source>
</evidence>
<dbReference type="Proteomes" id="UP001341840">
    <property type="component" value="Unassembled WGS sequence"/>
</dbReference>
<dbReference type="PROSITE" id="PS00028">
    <property type="entry name" value="ZINC_FINGER_C2H2_1"/>
    <property type="match status" value="1"/>
</dbReference>
<dbReference type="InterPro" id="IPR044300">
    <property type="entry name" value="STOP1/2"/>
</dbReference>
<keyword evidence="2" id="KW-0479">Metal-binding</keyword>
<dbReference type="InterPro" id="IPR036236">
    <property type="entry name" value="Znf_C2H2_sf"/>
</dbReference>
<feature type="region of interest" description="Disordered" evidence="10">
    <location>
        <begin position="476"/>
        <end position="601"/>
    </location>
</feature>
<keyword evidence="6" id="KW-0805">Transcription regulation</keyword>
<dbReference type="InterPro" id="IPR058196">
    <property type="entry name" value="zf-C2H2_STOP1/2_C"/>
</dbReference>
<keyword evidence="7" id="KW-0804">Transcription</keyword>
<evidence type="ECO:0000256" key="10">
    <source>
        <dbReference type="SAM" id="MobiDB-lite"/>
    </source>
</evidence>
<feature type="compositionally biased region" description="Low complexity" evidence="10">
    <location>
        <begin position="202"/>
        <end position="213"/>
    </location>
</feature>
<evidence type="ECO:0000256" key="7">
    <source>
        <dbReference type="ARBA" id="ARBA00023163"/>
    </source>
</evidence>
<evidence type="ECO:0000256" key="6">
    <source>
        <dbReference type="ARBA" id="ARBA00023015"/>
    </source>
</evidence>
<evidence type="ECO:0000256" key="2">
    <source>
        <dbReference type="ARBA" id="ARBA00022723"/>
    </source>
</evidence>
<dbReference type="InterPro" id="IPR059161">
    <property type="entry name" value="Znf-C2H2_STOP1/2_3rd"/>
</dbReference>
<keyword evidence="8" id="KW-0539">Nucleus</keyword>
<comment type="caution">
    <text evidence="12">The sequence shown here is derived from an EMBL/GenBank/DDBJ whole genome shotgun (WGS) entry which is preliminary data.</text>
</comment>
<evidence type="ECO:0000256" key="3">
    <source>
        <dbReference type="ARBA" id="ARBA00022737"/>
    </source>
</evidence>
<dbReference type="Gene3D" id="3.30.160.60">
    <property type="entry name" value="Classic Zinc Finger"/>
    <property type="match status" value="2"/>
</dbReference>
<dbReference type="PROSITE" id="PS50157">
    <property type="entry name" value="ZINC_FINGER_C2H2_2"/>
    <property type="match status" value="1"/>
</dbReference>
<evidence type="ECO:0000256" key="9">
    <source>
        <dbReference type="PROSITE-ProRule" id="PRU00042"/>
    </source>
</evidence>
<dbReference type="Pfam" id="PF23115">
    <property type="entry name" value="zf-C2H2_STOP2_3rd"/>
    <property type="match status" value="1"/>
</dbReference>
<dbReference type="SUPFAM" id="SSF57667">
    <property type="entry name" value="beta-beta-alpha zinc fingers"/>
    <property type="match status" value="1"/>
</dbReference>
<evidence type="ECO:0000256" key="1">
    <source>
        <dbReference type="ARBA" id="ARBA00004123"/>
    </source>
</evidence>
<name>A0ABU6Q8L3_9FABA</name>
<keyword evidence="4 9" id="KW-0863">Zinc-finger</keyword>
<evidence type="ECO:0000313" key="12">
    <source>
        <dbReference type="EMBL" id="MED6108197.1"/>
    </source>
</evidence>
<feature type="compositionally biased region" description="Polar residues" evidence="10">
    <location>
        <begin position="496"/>
        <end position="505"/>
    </location>
</feature>
<dbReference type="PANTHER" id="PTHR46352">
    <property type="entry name" value="PROTEIN SENSITIVE TO PROTON RHIZOTOXICITY 1"/>
    <property type="match status" value="1"/>
</dbReference>
<comment type="subcellular location">
    <subcellularLocation>
        <location evidence="1">Nucleus</location>
    </subcellularLocation>
</comment>
<feature type="compositionally biased region" description="Basic and acidic residues" evidence="10">
    <location>
        <begin position="510"/>
        <end position="541"/>
    </location>
</feature>
<gene>
    <name evidence="12" type="ORF">PIB30_021333</name>
</gene>
<feature type="region of interest" description="Disordered" evidence="10">
    <location>
        <begin position="37"/>
        <end position="56"/>
    </location>
</feature>
<feature type="compositionally biased region" description="Acidic residues" evidence="10">
    <location>
        <begin position="216"/>
        <end position="225"/>
    </location>
</feature>
<keyword evidence="3" id="KW-0677">Repeat</keyword>
<dbReference type="Pfam" id="PF23118">
    <property type="entry name" value="zf-C2H2_STOP2_C"/>
    <property type="match status" value="1"/>
</dbReference>
<evidence type="ECO:0000313" key="13">
    <source>
        <dbReference type="Proteomes" id="UP001341840"/>
    </source>
</evidence>
<sequence>MISSRSLQQHQGMMMMQMFPPPGTEDLVSQSVQIVNNNSSSSSTTTAAGGSSSSSHSSSLLFNLSVLRDKLNQVQTLVGVILSPDQQNLHQDSTTTTSIAVSSINSTIQEIIVTATSMMFTCQQIALTFPPPPPGTIATCANNNNQLHQQHQRYNNHSNNYPDNNNNNIRGHGQQGFFSSTTTDSESLDNWFGEGYNNSGVDCNKVNNNNNNHNNDDDDPSVDEISDNKEGVIVSSPKSFDIIELDAGDLLAKYTHYCSVCGKGFKRDANLRMHMRAHGDEYKTSAALSNPLKNKHNNKHGNNGGGDCLVNNNNNNEEQVVMKPKKYSCPQEGCRWNQKHPKFQPLKSMICAKNHYKRSHCPKMYVCKRCNQKQFSVLSDLRTHEKHCGDIKWQCSCGTTFSRKDKLMGHVALFVGHRALPIAFDQYTACLRPTSINHRILTRSDHIYIDLVRIYPLNNRNHHEYIKRRSALLQPSSMAPPVTPEIPKPLEEPEGKSTTSEPRSQCNRKRTSEREYGTQERRPKLESTARRSPLRRSERSRSRSPTQRRPRSPPRRRRHQDNSESPDSSSDESHEGRRRRPRCYKRMRNREGTPPVDGYTPLSSRILKVQLPNGFVKPTDMKYDRSTDPYVHLNDFEHRMICDGAIDEVKCRAFPVALTWSAAQWFTSLPACSISTYSEIRELFLDEFTMSIDNKKHPINLLAVVQRPNETTRKYI</sequence>
<dbReference type="SMART" id="SM00355">
    <property type="entry name" value="ZnF_C2H2"/>
    <property type="match status" value="3"/>
</dbReference>
<evidence type="ECO:0000259" key="11">
    <source>
        <dbReference type="PROSITE" id="PS50157"/>
    </source>
</evidence>
<dbReference type="PANTHER" id="PTHR46352:SF8">
    <property type="entry name" value="PROTEIN SENSITIVE TO PROTON RHIZOTOXICITY 2"/>
    <property type="match status" value="1"/>
</dbReference>
<keyword evidence="13" id="KW-1185">Reference proteome</keyword>
<organism evidence="12 13">
    <name type="scientific">Stylosanthes scabra</name>
    <dbReference type="NCBI Taxonomy" id="79078"/>
    <lineage>
        <taxon>Eukaryota</taxon>
        <taxon>Viridiplantae</taxon>
        <taxon>Streptophyta</taxon>
        <taxon>Embryophyta</taxon>
        <taxon>Tracheophyta</taxon>
        <taxon>Spermatophyta</taxon>
        <taxon>Magnoliopsida</taxon>
        <taxon>eudicotyledons</taxon>
        <taxon>Gunneridae</taxon>
        <taxon>Pentapetalae</taxon>
        <taxon>rosids</taxon>
        <taxon>fabids</taxon>
        <taxon>Fabales</taxon>
        <taxon>Fabaceae</taxon>
        <taxon>Papilionoideae</taxon>
        <taxon>50 kb inversion clade</taxon>
        <taxon>dalbergioids sensu lato</taxon>
        <taxon>Dalbergieae</taxon>
        <taxon>Pterocarpus clade</taxon>
        <taxon>Stylosanthes</taxon>
    </lineage>
</organism>
<feature type="compositionally biased region" description="Basic residues" evidence="10">
    <location>
        <begin position="546"/>
        <end position="559"/>
    </location>
</feature>
<feature type="compositionally biased region" description="Basic residues" evidence="10">
    <location>
        <begin position="576"/>
        <end position="588"/>
    </location>
</feature>
<feature type="compositionally biased region" description="Low complexity" evidence="10">
    <location>
        <begin position="154"/>
        <end position="168"/>
    </location>
</feature>
<feature type="compositionally biased region" description="Low complexity" evidence="10">
    <location>
        <begin position="39"/>
        <end position="56"/>
    </location>
</feature>
<keyword evidence="5" id="KW-0862">Zinc</keyword>
<accession>A0ABU6Q8L3</accession>
<dbReference type="InterPro" id="IPR013087">
    <property type="entry name" value="Znf_C2H2_type"/>
</dbReference>
<feature type="region of interest" description="Disordered" evidence="10">
    <location>
        <begin position="202"/>
        <end position="225"/>
    </location>
</feature>